<dbReference type="InterPro" id="IPR001236">
    <property type="entry name" value="Lactate/malate_DH_N"/>
</dbReference>
<dbReference type="GO" id="GO:0030060">
    <property type="term" value="F:L-malate dehydrogenase (NAD+) activity"/>
    <property type="evidence" value="ECO:0007669"/>
    <property type="project" value="UniProtKB-EC"/>
</dbReference>
<dbReference type="Gene3D" id="3.40.50.720">
    <property type="entry name" value="NAD(P)-binding Rossmann-like Domain"/>
    <property type="match status" value="1"/>
</dbReference>
<evidence type="ECO:0000256" key="1">
    <source>
        <dbReference type="ARBA" id="ARBA00012995"/>
    </source>
</evidence>
<evidence type="ECO:0000256" key="8">
    <source>
        <dbReference type="RuleBase" id="RU003369"/>
    </source>
</evidence>
<dbReference type="Pfam" id="PF00056">
    <property type="entry name" value="Ldh_1_N"/>
    <property type="match status" value="1"/>
</dbReference>
<dbReference type="SUPFAM" id="SSF51735">
    <property type="entry name" value="NAD(P)-binding Rossmann-fold domains"/>
    <property type="match status" value="1"/>
</dbReference>
<evidence type="ECO:0000313" key="12">
    <source>
        <dbReference type="Proteomes" id="UP001153712"/>
    </source>
</evidence>
<keyword evidence="5 7" id="KW-0520">NAD</keyword>
<evidence type="ECO:0000259" key="9">
    <source>
        <dbReference type="Pfam" id="PF00056"/>
    </source>
</evidence>
<protein>
    <recommendedName>
        <fullName evidence="2">Malate dehydrogenase, mitochondrial</fullName>
        <ecNumber evidence="1">1.1.1.37</ecNumber>
    </recommendedName>
</protein>
<evidence type="ECO:0000256" key="7">
    <source>
        <dbReference type="PIRSR" id="PIRSR000102-3"/>
    </source>
</evidence>
<keyword evidence="3" id="KW-0816">Tricarboxylic acid cycle</keyword>
<dbReference type="Proteomes" id="UP001153712">
    <property type="component" value="Chromosome 9"/>
</dbReference>
<sequence length="337" mass="36363">MFYLPKAFKIICENAGQHVTNLSSTANSNHVKVTVVGAAGKIGRALALMLKQSILIDELSLYDLKNTAGIAAELNCIDTTCKVTGLWGRNRLEDALKDSNLVVSLASSHKEVSSSSNWYPNAKIIDEIVDKMRLCAPTAWLAIGTSPINSTVPLACRLLKKKGIYNPNGVFGVTTLDIVRANTFAAQVLNVDPESILVPVIGGASKKTAVPILSHMKPAFYIPDDEAKKIATDVQCARDALQSSETPLASAFAFARFIVSLAKALKGYKNVVETAYVPSDEHPDVEYLATPLLLKEDGVAKNLGVPELTEAEYEMLDSAVDQLDRDVRAGEKMARAM</sequence>
<dbReference type="EC" id="1.1.1.37" evidence="1"/>
<feature type="binding site" evidence="7">
    <location>
        <begin position="37"/>
        <end position="43"/>
    </location>
    <ligand>
        <name>NAD(+)</name>
        <dbReference type="ChEBI" id="CHEBI:57540"/>
    </ligand>
</feature>
<feature type="binding site" evidence="7">
    <location>
        <position position="63"/>
    </location>
    <ligand>
        <name>NAD(+)</name>
        <dbReference type="ChEBI" id="CHEBI:57540"/>
    </ligand>
</feature>
<dbReference type="Gene3D" id="3.90.110.10">
    <property type="entry name" value="Lactate dehydrogenase/glycoside hydrolase, family 4, C-terminal"/>
    <property type="match status" value="1"/>
</dbReference>
<evidence type="ECO:0000256" key="5">
    <source>
        <dbReference type="ARBA" id="ARBA00023027"/>
    </source>
</evidence>
<dbReference type="InterPro" id="IPR001557">
    <property type="entry name" value="L-lactate/malate_DH"/>
</dbReference>
<dbReference type="InterPro" id="IPR015955">
    <property type="entry name" value="Lactate_DH/Glyco_Ohase_4_C"/>
</dbReference>
<dbReference type="Pfam" id="PF02866">
    <property type="entry name" value="Ldh_1_C"/>
    <property type="match status" value="1"/>
</dbReference>
<dbReference type="SUPFAM" id="SSF56327">
    <property type="entry name" value="LDH C-terminal domain-like"/>
    <property type="match status" value="1"/>
</dbReference>
<evidence type="ECO:0000256" key="3">
    <source>
        <dbReference type="ARBA" id="ARBA00022532"/>
    </source>
</evidence>
<keyword evidence="4 8" id="KW-0560">Oxidoreductase</keyword>
<keyword evidence="12" id="KW-1185">Reference proteome</keyword>
<dbReference type="PANTHER" id="PTHR11540">
    <property type="entry name" value="MALATE AND LACTATE DEHYDROGENASE"/>
    <property type="match status" value="1"/>
</dbReference>
<dbReference type="InterPro" id="IPR022383">
    <property type="entry name" value="Lactate/malate_DH_C"/>
</dbReference>
<dbReference type="OrthoDB" id="755699at2759"/>
<dbReference type="EMBL" id="OU900102">
    <property type="protein sequence ID" value="CAG9865361.1"/>
    <property type="molecule type" value="Genomic_DNA"/>
</dbReference>
<dbReference type="AlphaFoldDB" id="A0A9N9TUE7"/>
<name>A0A9N9TUE7_PHYSR</name>
<evidence type="ECO:0000313" key="11">
    <source>
        <dbReference type="EMBL" id="CAG9865361.1"/>
    </source>
</evidence>
<evidence type="ECO:0000256" key="4">
    <source>
        <dbReference type="ARBA" id="ARBA00023002"/>
    </source>
</evidence>
<evidence type="ECO:0000259" key="10">
    <source>
        <dbReference type="Pfam" id="PF02866"/>
    </source>
</evidence>
<comment type="similarity">
    <text evidence="8">Belongs to the LDH/MDH superfamily.</text>
</comment>
<dbReference type="InterPro" id="IPR036291">
    <property type="entry name" value="NAD(P)-bd_dom_sf"/>
</dbReference>
<organism evidence="11 12">
    <name type="scientific">Phyllotreta striolata</name>
    <name type="common">Striped flea beetle</name>
    <name type="synonym">Crioceris striolata</name>
    <dbReference type="NCBI Taxonomy" id="444603"/>
    <lineage>
        <taxon>Eukaryota</taxon>
        <taxon>Metazoa</taxon>
        <taxon>Ecdysozoa</taxon>
        <taxon>Arthropoda</taxon>
        <taxon>Hexapoda</taxon>
        <taxon>Insecta</taxon>
        <taxon>Pterygota</taxon>
        <taxon>Neoptera</taxon>
        <taxon>Endopterygota</taxon>
        <taxon>Coleoptera</taxon>
        <taxon>Polyphaga</taxon>
        <taxon>Cucujiformia</taxon>
        <taxon>Chrysomeloidea</taxon>
        <taxon>Chrysomelidae</taxon>
        <taxon>Galerucinae</taxon>
        <taxon>Alticini</taxon>
        <taxon>Phyllotreta</taxon>
    </lineage>
</organism>
<accession>A0A9N9TUE7</accession>
<evidence type="ECO:0000256" key="6">
    <source>
        <dbReference type="ARBA" id="ARBA00048313"/>
    </source>
</evidence>
<dbReference type="PIRSF" id="PIRSF000102">
    <property type="entry name" value="Lac_mal_DH"/>
    <property type="match status" value="1"/>
</dbReference>
<feature type="domain" description="Lactate/malate dehydrogenase N-terminal" evidence="9">
    <location>
        <begin position="31"/>
        <end position="172"/>
    </location>
</feature>
<dbReference type="PANTHER" id="PTHR11540:SF16">
    <property type="entry name" value="MALATE DEHYDROGENASE, MITOCHONDRIAL"/>
    <property type="match status" value="1"/>
</dbReference>
<feature type="binding site" evidence="7">
    <location>
        <position position="121"/>
    </location>
    <ligand>
        <name>NAD(+)</name>
        <dbReference type="ChEBI" id="CHEBI:57540"/>
    </ligand>
</feature>
<proteinExistence type="inferred from homology"/>
<dbReference type="GO" id="GO:0006099">
    <property type="term" value="P:tricarboxylic acid cycle"/>
    <property type="evidence" value="ECO:0007669"/>
    <property type="project" value="UniProtKB-KW"/>
</dbReference>
<gene>
    <name evidence="11" type="ORF">PHYEVI_LOCUS11596</name>
</gene>
<comment type="catalytic activity">
    <reaction evidence="6">
        <text>(S)-malate + NAD(+) = oxaloacetate + NADH + H(+)</text>
        <dbReference type="Rhea" id="RHEA:21432"/>
        <dbReference type="ChEBI" id="CHEBI:15378"/>
        <dbReference type="ChEBI" id="CHEBI:15589"/>
        <dbReference type="ChEBI" id="CHEBI:16452"/>
        <dbReference type="ChEBI" id="CHEBI:57540"/>
        <dbReference type="ChEBI" id="CHEBI:57945"/>
        <dbReference type="EC" id="1.1.1.37"/>
    </reaction>
</comment>
<evidence type="ECO:0000256" key="2">
    <source>
        <dbReference type="ARBA" id="ARBA00016075"/>
    </source>
</evidence>
<feature type="domain" description="Lactate/malate dehydrogenase C-terminal" evidence="10">
    <location>
        <begin position="174"/>
        <end position="332"/>
    </location>
</feature>
<dbReference type="GO" id="GO:0019752">
    <property type="term" value="P:carboxylic acid metabolic process"/>
    <property type="evidence" value="ECO:0007669"/>
    <property type="project" value="InterPro"/>
</dbReference>
<reference evidence="11" key="1">
    <citation type="submission" date="2022-01" db="EMBL/GenBank/DDBJ databases">
        <authorList>
            <person name="King R."/>
        </authorList>
    </citation>
    <scope>NUCLEOTIDE SEQUENCE</scope>
</reference>
<dbReference type="GO" id="GO:0005739">
    <property type="term" value="C:mitochondrion"/>
    <property type="evidence" value="ECO:0007669"/>
    <property type="project" value="TreeGrafter"/>
</dbReference>